<dbReference type="OrthoDB" id="4252713at2759"/>
<organism evidence="1 2">
    <name type="scientific">[Emmonsia] crescens</name>
    <dbReference type="NCBI Taxonomy" id="73230"/>
    <lineage>
        <taxon>Eukaryota</taxon>
        <taxon>Fungi</taxon>
        <taxon>Dikarya</taxon>
        <taxon>Ascomycota</taxon>
        <taxon>Pezizomycotina</taxon>
        <taxon>Eurotiomycetes</taxon>
        <taxon>Eurotiomycetidae</taxon>
        <taxon>Onygenales</taxon>
        <taxon>Ajellomycetaceae</taxon>
        <taxon>Emergomyces</taxon>
    </lineage>
</organism>
<evidence type="ECO:0000313" key="1">
    <source>
        <dbReference type="EMBL" id="KKZ62802.1"/>
    </source>
</evidence>
<dbReference type="EMBL" id="LCZI01001035">
    <property type="protein sequence ID" value="KKZ62802.1"/>
    <property type="molecule type" value="Genomic_DNA"/>
</dbReference>
<dbReference type="AlphaFoldDB" id="A0A0G2HX04"/>
<comment type="caution">
    <text evidence="1">The sequence shown here is derived from an EMBL/GenBank/DDBJ whole genome shotgun (WGS) entry which is preliminary data.</text>
</comment>
<dbReference type="VEuPathDB" id="FungiDB:EMCG_02845"/>
<proteinExistence type="predicted"/>
<dbReference type="Proteomes" id="UP000034164">
    <property type="component" value="Unassembled WGS sequence"/>
</dbReference>
<sequence length="136" mass="15292">MRSLNGAIFSAIHTLKSNIYRIVEEEQGVDPNHKSMAVHYITRLYEHRDPTAFVTVDDHPNQKLINQPENQSDNHPVVKTLVEWHVDLGHIHAGAIIALTKNSLSSIQIKDPKTSFFCDSCVKAGMTQKFSQTAMP</sequence>
<name>A0A0G2HX04_9EURO</name>
<accession>A0A0G2HX04</accession>
<protein>
    <recommendedName>
        <fullName evidence="3">GAG-pre-integrase domain-containing protein</fullName>
    </recommendedName>
</protein>
<reference evidence="2" key="1">
    <citation type="journal article" date="2015" name="PLoS Genet.">
        <title>The dynamic genome and transcriptome of the human fungal pathogen Blastomyces and close relative Emmonsia.</title>
        <authorList>
            <person name="Munoz J.F."/>
            <person name="Gauthier G.M."/>
            <person name="Desjardins C.A."/>
            <person name="Gallo J.E."/>
            <person name="Holder J."/>
            <person name="Sullivan T.D."/>
            <person name="Marty A.J."/>
            <person name="Carmen J.C."/>
            <person name="Chen Z."/>
            <person name="Ding L."/>
            <person name="Gujja S."/>
            <person name="Magrini V."/>
            <person name="Misas E."/>
            <person name="Mitreva M."/>
            <person name="Priest M."/>
            <person name="Saif S."/>
            <person name="Whiston E.A."/>
            <person name="Young S."/>
            <person name="Zeng Q."/>
            <person name="Goldman W.E."/>
            <person name="Mardis E.R."/>
            <person name="Taylor J.W."/>
            <person name="McEwen J.G."/>
            <person name="Clay O.K."/>
            <person name="Klein B.S."/>
            <person name="Cuomo C.A."/>
        </authorList>
    </citation>
    <scope>NUCLEOTIDE SEQUENCE [LARGE SCALE GENOMIC DNA]</scope>
    <source>
        <strain evidence="2">UAMH 3008</strain>
    </source>
</reference>
<gene>
    <name evidence="1" type="ORF">EMCG_02845</name>
</gene>
<evidence type="ECO:0008006" key="3">
    <source>
        <dbReference type="Google" id="ProtNLM"/>
    </source>
</evidence>
<evidence type="ECO:0000313" key="2">
    <source>
        <dbReference type="Proteomes" id="UP000034164"/>
    </source>
</evidence>